<protein>
    <recommendedName>
        <fullName evidence="6">NfeD-like C-terminal domain-containing protein</fullName>
    </recommendedName>
</protein>
<feature type="transmembrane region" description="Helical" evidence="5">
    <location>
        <begin position="32"/>
        <end position="49"/>
    </location>
</feature>
<feature type="domain" description="NfeD-like C-terminal" evidence="6">
    <location>
        <begin position="90"/>
        <end position="146"/>
    </location>
</feature>
<dbReference type="PANTHER" id="PTHR33507">
    <property type="entry name" value="INNER MEMBRANE PROTEIN YBBJ"/>
    <property type="match status" value="1"/>
</dbReference>
<keyword evidence="3 5" id="KW-1133">Transmembrane helix</keyword>
<dbReference type="InterPro" id="IPR052165">
    <property type="entry name" value="Membrane_assoc_protease"/>
</dbReference>
<dbReference type="InterPro" id="IPR012340">
    <property type="entry name" value="NA-bd_OB-fold"/>
</dbReference>
<evidence type="ECO:0000313" key="7">
    <source>
        <dbReference type="EMBL" id="CUS02383.2"/>
    </source>
</evidence>
<dbReference type="Gene3D" id="2.40.50.140">
    <property type="entry name" value="Nucleic acid-binding proteins"/>
    <property type="match status" value="1"/>
</dbReference>
<feature type="transmembrane region" description="Helical" evidence="5">
    <location>
        <begin position="6"/>
        <end position="25"/>
    </location>
</feature>
<reference evidence="7" key="1">
    <citation type="submission" date="2016-01" db="EMBL/GenBank/DDBJ databases">
        <authorList>
            <person name="Mcilroy J.S."/>
            <person name="Karst M S."/>
            <person name="Albertsen M."/>
        </authorList>
    </citation>
    <scope>NUCLEOTIDE SEQUENCE</scope>
    <source>
        <strain evidence="7">Cfx-K</strain>
    </source>
</reference>
<evidence type="ECO:0000256" key="3">
    <source>
        <dbReference type="ARBA" id="ARBA00022989"/>
    </source>
</evidence>
<evidence type="ECO:0000256" key="4">
    <source>
        <dbReference type="ARBA" id="ARBA00023136"/>
    </source>
</evidence>
<proteinExistence type="predicted"/>
<comment type="subcellular location">
    <subcellularLocation>
        <location evidence="1">Membrane</location>
        <topology evidence="1">Multi-pass membrane protein</topology>
    </subcellularLocation>
</comment>
<evidence type="ECO:0000256" key="2">
    <source>
        <dbReference type="ARBA" id="ARBA00022692"/>
    </source>
</evidence>
<dbReference type="GO" id="GO:0005886">
    <property type="term" value="C:plasma membrane"/>
    <property type="evidence" value="ECO:0007669"/>
    <property type="project" value="TreeGrafter"/>
</dbReference>
<dbReference type="EMBL" id="LN890655">
    <property type="protein sequence ID" value="CUS02383.2"/>
    <property type="molecule type" value="Genomic_DNA"/>
</dbReference>
<name>A0A161KA67_9CHLR</name>
<accession>A0A161KA67</accession>
<dbReference type="RefSeq" id="WP_095042000.1">
    <property type="nucleotide sequence ID" value="NZ_LN890655.1"/>
</dbReference>
<dbReference type="OrthoDB" id="6402862at2"/>
<sequence length="149" mass="16045">MDSLTAILPQLFVVFGLLMVLAELLLGIQTGFDLLLIGSIMVLAGFVGLFTGSELLMLLVATSLSVLYIAVGRKRIRQKITVVTKKTNIDKVIGATGTVERGINPDTAGIVRIDDEKWRASAEEVLYEGDAVTIEAIDGVTVIVRKLSK</sequence>
<dbReference type="Pfam" id="PF01957">
    <property type="entry name" value="NfeD"/>
    <property type="match status" value="1"/>
</dbReference>
<dbReference type="Proteomes" id="UP000215027">
    <property type="component" value="Chromosome I"/>
</dbReference>
<evidence type="ECO:0000256" key="1">
    <source>
        <dbReference type="ARBA" id="ARBA00004141"/>
    </source>
</evidence>
<gene>
    <name evidence="7" type="ORF">CFX0092_A0502</name>
</gene>
<feature type="transmembrane region" description="Helical" evidence="5">
    <location>
        <begin position="55"/>
        <end position="71"/>
    </location>
</feature>
<evidence type="ECO:0000256" key="5">
    <source>
        <dbReference type="SAM" id="Phobius"/>
    </source>
</evidence>
<keyword evidence="4 5" id="KW-0472">Membrane</keyword>
<dbReference type="PANTHER" id="PTHR33507:SF3">
    <property type="entry name" value="INNER MEMBRANE PROTEIN YBBJ"/>
    <property type="match status" value="1"/>
</dbReference>
<keyword evidence="8" id="KW-1185">Reference proteome</keyword>
<evidence type="ECO:0000313" key="8">
    <source>
        <dbReference type="Proteomes" id="UP000215027"/>
    </source>
</evidence>
<dbReference type="SUPFAM" id="SSF141322">
    <property type="entry name" value="NfeD domain-like"/>
    <property type="match status" value="1"/>
</dbReference>
<keyword evidence="2 5" id="KW-0812">Transmembrane</keyword>
<dbReference type="InterPro" id="IPR002810">
    <property type="entry name" value="NfeD-like_C"/>
</dbReference>
<dbReference type="KEGG" id="pbf:CFX0092_A0502"/>
<evidence type="ECO:0000259" key="6">
    <source>
        <dbReference type="Pfam" id="PF01957"/>
    </source>
</evidence>
<organism evidence="7 8">
    <name type="scientific">Candidatus Promineifilum breve</name>
    <dbReference type="NCBI Taxonomy" id="1806508"/>
    <lineage>
        <taxon>Bacteria</taxon>
        <taxon>Bacillati</taxon>
        <taxon>Chloroflexota</taxon>
        <taxon>Ardenticatenia</taxon>
        <taxon>Candidatus Promineifilales</taxon>
        <taxon>Candidatus Promineifilaceae</taxon>
        <taxon>Candidatus Promineifilum</taxon>
    </lineage>
</organism>
<dbReference type="AlphaFoldDB" id="A0A161KA67"/>